<dbReference type="InterPro" id="IPR006671">
    <property type="entry name" value="Cyclin_N"/>
</dbReference>
<feature type="compositionally biased region" description="Low complexity" evidence="1">
    <location>
        <begin position="206"/>
        <end position="219"/>
    </location>
</feature>
<keyword evidence="4" id="KW-1185">Reference proteome</keyword>
<comment type="caution">
    <text evidence="3">The sequence shown here is derived from an EMBL/GenBank/DDBJ whole genome shotgun (WGS) entry which is preliminary data.</text>
</comment>
<dbReference type="InterPro" id="IPR013922">
    <property type="entry name" value="Cyclin_PHO80-like"/>
</dbReference>
<accession>A0A9P7XJV3</accession>
<evidence type="ECO:0000259" key="2">
    <source>
        <dbReference type="Pfam" id="PF00134"/>
    </source>
</evidence>
<sequence length="485" mass="52543">MPSLAEPKAYSNRALERLFRSPVTPQMIDHIANYASTVIECSPPPSPVDAYANTLPSPPSTPAHHSSSSSLCSSTESTAASTTTGSAVVVPPLNDFIRILVLNSNVQASTLLPTLVYLERLKHKLPVAAKGMHCTCHRVFLASLIVAAKYLNDQSPKNKHWSAHSTVFSVGEVNLMEKQLLALLDFDLRITEADLASSLQDFLQQQQTVSAPTTTSTTATERRNSRYASTPLSVVTTVSKASATTASSSAMVSPTTPSPRSSGTYQTTPLNQVSSNKRGSIGSRGSRTQFQMPQIVQQQQPQDVFRRRPSLPNQPCLEEGETLHGYANKVGGPFRSHHQGHYYQHQQYQHQQHHYGAHQQQHAHHHQSHYPSPDGSADAAYQRSSSTSDEEMTPVSASASASCSPEQMNSTGAQRSWPVYGRHSMPPSSLTGNPGYKHYQSGTSSSSVHPQYQVYGHHQTSTSSTSTGRHGAWAAATGATSRAMC</sequence>
<name>A0A9P7XJV3_9FUNG</name>
<dbReference type="GO" id="GO:0016538">
    <property type="term" value="F:cyclin-dependent protein serine/threonine kinase regulator activity"/>
    <property type="evidence" value="ECO:0007669"/>
    <property type="project" value="TreeGrafter"/>
</dbReference>
<feature type="domain" description="Cyclin N-terminal" evidence="2">
    <location>
        <begin position="93"/>
        <end position="189"/>
    </location>
</feature>
<feature type="compositionally biased region" description="Low complexity" evidence="1">
    <location>
        <begin position="341"/>
        <end position="350"/>
    </location>
</feature>
<dbReference type="GO" id="GO:0000307">
    <property type="term" value="C:cyclin-dependent protein kinase holoenzyme complex"/>
    <property type="evidence" value="ECO:0007669"/>
    <property type="project" value="TreeGrafter"/>
</dbReference>
<evidence type="ECO:0000313" key="4">
    <source>
        <dbReference type="Proteomes" id="UP000707451"/>
    </source>
</evidence>
<feature type="region of interest" description="Disordered" evidence="1">
    <location>
        <begin position="49"/>
        <end position="76"/>
    </location>
</feature>
<feature type="region of interest" description="Disordered" evidence="1">
    <location>
        <begin position="243"/>
        <end position="320"/>
    </location>
</feature>
<organism evidence="3 4">
    <name type="scientific">Linnemannia hyalina</name>
    <dbReference type="NCBI Taxonomy" id="64524"/>
    <lineage>
        <taxon>Eukaryota</taxon>
        <taxon>Fungi</taxon>
        <taxon>Fungi incertae sedis</taxon>
        <taxon>Mucoromycota</taxon>
        <taxon>Mortierellomycotina</taxon>
        <taxon>Mortierellomycetes</taxon>
        <taxon>Mortierellales</taxon>
        <taxon>Mortierellaceae</taxon>
        <taxon>Linnemannia</taxon>
    </lineage>
</organism>
<feature type="compositionally biased region" description="Polar residues" evidence="1">
    <location>
        <begin position="265"/>
        <end position="288"/>
    </location>
</feature>
<dbReference type="EMBL" id="JAHRHY010000018">
    <property type="protein sequence ID" value="KAG9062600.1"/>
    <property type="molecule type" value="Genomic_DNA"/>
</dbReference>
<dbReference type="OrthoDB" id="10250320at2759"/>
<dbReference type="GO" id="GO:0019901">
    <property type="term" value="F:protein kinase binding"/>
    <property type="evidence" value="ECO:0007669"/>
    <property type="project" value="InterPro"/>
</dbReference>
<dbReference type="CDD" id="cd20557">
    <property type="entry name" value="CYCLIN_ScPCL1-like"/>
    <property type="match status" value="1"/>
</dbReference>
<dbReference type="AlphaFoldDB" id="A0A9P7XJV3"/>
<dbReference type="Pfam" id="PF00134">
    <property type="entry name" value="Cyclin_N"/>
    <property type="match status" value="1"/>
</dbReference>
<feature type="compositionally biased region" description="Polar residues" evidence="1">
    <location>
        <begin position="405"/>
        <end position="414"/>
    </location>
</feature>
<dbReference type="Gene3D" id="1.10.472.10">
    <property type="entry name" value="Cyclin-like"/>
    <property type="match status" value="1"/>
</dbReference>
<gene>
    <name evidence="3" type="ORF">KI688_004902</name>
</gene>
<feature type="region of interest" description="Disordered" evidence="1">
    <location>
        <begin position="206"/>
        <end position="231"/>
    </location>
</feature>
<dbReference type="InterPro" id="IPR036915">
    <property type="entry name" value="Cyclin-like_sf"/>
</dbReference>
<proteinExistence type="predicted"/>
<dbReference type="GO" id="GO:0005634">
    <property type="term" value="C:nucleus"/>
    <property type="evidence" value="ECO:0007669"/>
    <property type="project" value="TreeGrafter"/>
</dbReference>
<protein>
    <recommendedName>
        <fullName evidence="2">Cyclin N-terminal domain-containing protein</fullName>
    </recommendedName>
</protein>
<feature type="compositionally biased region" description="Basic residues" evidence="1">
    <location>
        <begin position="351"/>
        <end position="368"/>
    </location>
</feature>
<dbReference type="SUPFAM" id="SSF47954">
    <property type="entry name" value="Cyclin-like"/>
    <property type="match status" value="1"/>
</dbReference>
<reference evidence="3" key="1">
    <citation type="submission" date="2021-06" db="EMBL/GenBank/DDBJ databases">
        <title>Genome Sequence of Mortierella hyaline Strain SCG-10, a Cold-Adapted, Nitrate-Reducing Fungus Isolated from Soil in Minnesota, USA.</title>
        <authorList>
            <person name="Aldossari N."/>
        </authorList>
    </citation>
    <scope>NUCLEOTIDE SEQUENCE</scope>
    <source>
        <strain evidence="3">SCG-10</strain>
    </source>
</reference>
<dbReference type="PANTHER" id="PTHR15615">
    <property type="match status" value="1"/>
</dbReference>
<feature type="compositionally biased region" description="Low complexity" evidence="1">
    <location>
        <begin position="62"/>
        <end position="76"/>
    </location>
</feature>
<feature type="region of interest" description="Disordered" evidence="1">
    <location>
        <begin position="335"/>
        <end position="449"/>
    </location>
</feature>
<dbReference type="Proteomes" id="UP000707451">
    <property type="component" value="Unassembled WGS sequence"/>
</dbReference>
<evidence type="ECO:0000256" key="1">
    <source>
        <dbReference type="SAM" id="MobiDB-lite"/>
    </source>
</evidence>
<evidence type="ECO:0000313" key="3">
    <source>
        <dbReference type="EMBL" id="KAG9062600.1"/>
    </source>
</evidence>
<feature type="compositionally biased region" description="Low complexity" evidence="1">
    <location>
        <begin position="289"/>
        <end position="302"/>
    </location>
</feature>
<feature type="compositionally biased region" description="Low complexity" evidence="1">
    <location>
        <begin position="243"/>
        <end position="264"/>
    </location>
</feature>
<feature type="compositionally biased region" description="Polar residues" evidence="1">
    <location>
        <begin position="440"/>
        <end position="449"/>
    </location>
</feature>
<dbReference type="PANTHER" id="PTHR15615:SF10">
    <property type="entry name" value="PHO85 CYCLIN-2-RELATED"/>
    <property type="match status" value="1"/>
</dbReference>